<evidence type="ECO:0000313" key="2">
    <source>
        <dbReference type="Proteomes" id="UP000078465"/>
    </source>
</evidence>
<organism evidence="1 2">
    <name type="scientific">Rhizobium ruizarguesonis</name>
    <dbReference type="NCBI Taxonomy" id="2081791"/>
    <lineage>
        <taxon>Bacteria</taxon>
        <taxon>Pseudomonadati</taxon>
        <taxon>Pseudomonadota</taxon>
        <taxon>Alphaproteobacteria</taxon>
        <taxon>Hyphomicrobiales</taxon>
        <taxon>Rhizobiaceae</taxon>
        <taxon>Rhizobium/Agrobacterium group</taxon>
        <taxon>Rhizobium</taxon>
    </lineage>
</organism>
<gene>
    <name evidence="1" type="ORF">A4U53_031015</name>
</gene>
<reference evidence="1" key="1">
    <citation type="submission" date="2024-10" db="EMBL/GenBank/DDBJ databases">
        <title>Strain of Rhizobium-related bacteria isolated fromm roots of Vavilovia formosa.</title>
        <authorList>
            <person name="Kimeklis A."/>
            <person name="Afonin A."/>
        </authorList>
    </citation>
    <scope>NUCLEOTIDE SEQUENCE</scope>
    <source>
        <strain evidence="1">Vaf-46</strain>
    </source>
</reference>
<name>A0ACD5EMN2_9HYPH</name>
<sequence length="311" mass="34954">MAPIPRPVPSTLRAVHEALAASGDEWESVGVPAGDIGVECDRAVWLSFRRASAPEVITWQKRRIFERGNIEEERLLDLLRMVGVTVWGEQDRVRAAGGHLRGKIDGRALGLLEASKTEHIVECKSAKQEVFRKVAKEGVKVGKPEHYATFQFYMHGLGVNRVLYVMTNKNDEDIHMERVEYDAEFAMRKVARIERIINTPEPPSRLCTKRDDFRGMFCRQAEVCWGEVRARVHCRSCLHATPLMDGNAGWDCARWSKPLSLAEQDAGCPAHLTIPALMVGYEQIDCSEEEETITYRSPTGDIYVDGATNAT</sequence>
<evidence type="ECO:0000313" key="1">
    <source>
        <dbReference type="EMBL" id="XKM40363.1"/>
    </source>
</evidence>
<protein>
    <submittedName>
        <fullName evidence="1">Oxidoreductase</fullName>
    </submittedName>
</protein>
<proteinExistence type="predicted"/>
<dbReference type="EMBL" id="CP171853">
    <property type="protein sequence ID" value="XKM40363.1"/>
    <property type="molecule type" value="Genomic_DNA"/>
</dbReference>
<accession>A0ACD5EMN2</accession>
<dbReference type="Proteomes" id="UP000078465">
    <property type="component" value="Chromosome"/>
</dbReference>